<comment type="caution">
    <text evidence="1">The sequence shown here is derived from an EMBL/GenBank/DDBJ whole genome shotgun (WGS) entry which is preliminary data.</text>
</comment>
<name>A0A2J8A3L1_9CHLO</name>
<dbReference type="Gene3D" id="3.30.540.20">
    <property type="match status" value="3"/>
</dbReference>
<gene>
    <name evidence="1" type="ORF">TSOC_006482</name>
</gene>
<dbReference type="OrthoDB" id="543726at2759"/>
<organism evidence="1 2">
    <name type="scientific">Tetrabaena socialis</name>
    <dbReference type="NCBI Taxonomy" id="47790"/>
    <lineage>
        <taxon>Eukaryota</taxon>
        <taxon>Viridiplantae</taxon>
        <taxon>Chlorophyta</taxon>
        <taxon>core chlorophytes</taxon>
        <taxon>Chlorophyceae</taxon>
        <taxon>CS clade</taxon>
        <taxon>Chlamydomonadales</taxon>
        <taxon>Tetrabaenaceae</taxon>
        <taxon>Tetrabaena</taxon>
    </lineage>
</organism>
<reference evidence="1 2" key="1">
    <citation type="journal article" date="2017" name="Mol. Biol. Evol.">
        <title>The 4-celled Tetrabaena socialis nuclear genome reveals the essential components for genetic control of cell number at the origin of multicellularity in the volvocine lineage.</title>
        <authorList>
            <person name="Featherston J."/>
            <person name="Arakaki Y."/>
            <person name="Hanschen E.R."/>
            <person name="Ferris P.J."/>
            <person name="Michod R.E."/>
            <person name="Olson B.J.S.C."/>
            <person name="Nozaki H."/>
            <person name="Durand P.M."/>
        </authorList>
    </citation>
    <scope>NUCLEOTIDE SEQUENCE [LARGE SCALE GENOMIC DNA]</scope>
    <source>
        <strain evidence="1 2">NIES-571</strain>
    </source>
</reference>
<sequence length="222" mass="23417">MQTASGCQQINGYTLAPNVDHIGDDISRASSVADAANKCNTDATCKGFNSDGWYKRSVSPTTAAANGYCFYTKSGCQQINGYTLNPNVDHSGDDISRASSVADAANKCNTDATCKGFNSDGWYKRSVSPTTAAANGYCFYTKSTNSGCQQINGYTLTPNVDHSGDDISRASSVADAANKCNTDATCKGFNSDGWYKRSVSPTTAAANGYCFYTKSTNTPPNS</sequence>
<evidence type="ECO:0008006" key="3">
    <source>
        <dbReference type="Google" id="ProtNLM"/>
    </source>
</evidence>
<accession>A0A2J8A3L1</accession>
<dbReference type="Proteomes" id="UP000236333">
    <property type="component" value="Unassembled WGS sequence"/>
</dbReference>
<proteinExistence type="predicted"/>
<dbReference type="InterPro" id="IPR038415">
    <property type="entry name" value="Pilin_PilX-like_sf"/>
</dbReference>
<dbReference type="AlphaFoldDB" id="A0A2J8A3L1"/>
<dbReference type="EMBL" id="PGGS01000198">
    <property type="protein sequence ID" value="PNH07093.1"/>
    <property type="molecule type" value="Genomic_DNA"/>
</dbReference>
<keyword evidence="2" id="KW-1185">Reference proteome</keyword>
<evidence type="ECO:0000313" key="2">
    <source>
        <dbReference type="Proteomes" id="UP000236333"/>
    </source>
</evidence>
<evidence type="ECO:0000313" key="1">
    <source>
        <dbReference type="EMBL" id="PNH07093.1"/>
    </source>
</evidence>
<protein>
    <recommendedName>
        <fullName evidence="3">Apple domain-containing protein</fullName>
    </recommendedName>
</protein>